<dbReference type="EMBL" id="JAVDTL010000004">
    <property type="protein sequence ID" value="MDR6767530.1"/>
    <property type="molecule type" value="Genomic_DNA"/>
</dbReference>
<proteinExistence type="predicted"/>
<dbReference type="Proteomes" id="UP001249076">
    <property type="component" value="Unassembled WGS sequence"/>
</dbReference>
<dbReference type="EMBL" id="JAVDTS010000005">
    <property type="protein sequence ID" value="MDR6838752.1"/>
    <property type="molecule type" value="Genomic_DNA"/>
</dbReference>
<name>A0AAJ2BZY7_ACIDE</name>
<gene>
    <name evidence="1" type="ORF">J2W88_002811</name>
    <name evidence="2" type="ORF">J2W93_003599</name>
</gene>
<dbReference type="RefSeq" id="WP_209820000.1">
    <property type="nucleotide sequence ID" value="NZ_JAVDTL010000004.1"/>
</dbReference>
<dbReference type="SUPFAM" id="SSF51905">
    <property type="entry name" value="FAD/NAD(P)-binding domain"/>
    <property type="match status" value="1"/>
</dbReference>
<dbReference type="PRINTS" id="PR00419">
    <property type="entry name" value="ADXRDTASE"/>
</dbReference>
<evidence type="ECO:0000313" key="3">
    <source>
        <dbReference type="Proteomes" id="UP001249076"/>
    </source>
</evidence>
<dbReference type="Gene3D" id="3.90.660.10">
    <property type="match status" value="1"/>
</dbReference>
<comment type="caution">
    <text evidence="1">The sequence shown here is derived from an EMBL/GenBank/DDBJ whole genome shotgun (WGS) entry which is preliminary data.</text>
</comment>
<dbReference type="PANTHER" id="PTHR16128:SF5">
    <property type="entry name" value="FAD_NAD(P)-BINDING OXIDOREDUCTASE FAMILY PROTEIN"/>
    <property type="match status" value="1"/>
</dbReference>
<accession>A0AAJ2BZY7</accession>
<evidence type="ECO:0000313" key="1">
    <source>
        <dbReference type="EMBL" id="MDR6767530.1"/>
    </source>
</evidence>
<dbReference type="AlphaFoldDB" id="A0AAJ2BZY7"/>
<sequence length="344" mass="36593">MSASNETLPIAVIGAGLAGLSCAQALLQAGHAVHVFDKSRGPSGRMSTRRAEDEAGPWQCDHGAQYFTARDPQFRAEVARWQQAGVAALWDARMASFDGTAWTTPATPLERFVGTPRMTSPAGWLVQSLQQAGDRALAQWQTTVQKLERHADGWAITSAEHGLHPQRYSAVLLAVPAPQAVPLLHPVAPTGAAVASSARMRGSWAVMVRCPAPLTLLWDGAFINTGPLRWVARDSSKPGRTAPAGTETWLLHASPEWSDAHIEDAADSVTATLLAAFEALGGPAPTQVQATAHRWRYADTEPALTLGYWRDADAQLGMCGDWISGGKVEGAWLSGQSLARAVAG</sequence>
<keyword evidence="3" id="KW-1185">Reference proteome</keyword>
<dbReference type="PANTHER" id="PTHR16128">
    <property type="entry name" value="FAD/NAD(P)-BINDING OXIDOREDUCTASE FAMILY PROTEIN"/>
    <property type="match status" value="1"/>
</dbReference>
<evidence type="ECO:0000313" key="2">
    <source>
        <dbReference type="EMBL" id="MDR6838752.1"/>
    </source>
</evidence>
<dbReference type="Proteomes" id="UP001253458">
    <property type="component" value="Unassembled WGS sequence"/>
</dbReference>
<dbReference type="InterPro" id="IPR036188">
    <property type="entry name" value="FAD/NAD-bd_sf"/>
</dbReference>
<dbReference type="Pfam" id="PF13450">
    <property type="entry name" value="NAD_binding_8"/>
    <property type="match status" value="1"/>
</dbReference>
<protein>
    <submittedName>
        <fullName evidence="1">NAD/FAD-dependent oxidoreductase</fullName>
    </submittedName>
</protein>
<dbReference type="Gene3D" id="3.50.50.60">
    <property type="entry name" value="FAD/NAD(P)-binding domain"/>
    <property type="match status" value="1"/>
</dbReference>
<reference evidence="1 3" key="1">
    <citation type="submission" date="2023-07" db="EMBL/GenBank/DDBJ databases">
        <title>Sorghum-associated microbial communities from plants grown in Nebraska, USA.</title>
        <authorList>
            <person name="Schachtman D."/>
        </authorList>
    </citation>
    <scope>NUCLEOTIDE SEQUENCE</scope>
    <source>
        <strain evidence="2 3">BE105</strain>
        <strain evidence="1">BE69</strain>
    </source>
</reference>
<organism evidence="1 4">
    <name type="scientific">Acidovorax delafieldii</name>
    <name type="common">Pseudomonas delafieldii</name>
    <dbReference type="NCBI Taxonomy" id="47920"/>
    <lineage>
        <taxon>Bacteria</taxon>
        <taxon>Pseudomonadati</taxon>
        <taxon>Pseudomonadota</taxon>
        <taxon>Betaproteobacteria</taxon>
        <taxon>Burkholderiales</taxon>
        <taxon>Comamonadaceae</taxon>
        <taxon>Acidovorax</taxon>
    </lineage>
</organism>
<evidence type="ECO:0000313" key="4">
    <source>
        <dbReference type="Proteomes" id="UP001253458"/>
    </source>
</evidence>